<evidence type="ECO:0000313" key="2">
    <source>
        <dbReference type="EMBL" id="SDG91435.1"/>
    </source>
</evidence>
<dbReference type="SUPFAM" id="SSF52833">
    <property type="entry name" value="Thioredoxin-like"/>
    <property type="match status" value="1"/>
</dbReference>
<gene>
    <name evidence="2" type="ORF">SAMN05660652_00894</name>
</gene>
<proteinExistence type="predicted"/>
<keyword evidence="3" id="KW-1185">Reference proteome</keyword>
<accession>A0A1G7Y4Q8</accession>
<dbReference type="Gene3D" id="3.40.30.10">
    <property type="entry name" value="Glutaredoxin"/>
    <property type="match status" value="1"/>
</dbReference>
<dbReference type="RefSeq" id="WP_091934247.1">
    <property type="nucleotide sequence ID" value="NZ_FNCY01000002.1"/>
</dbReference>
<dbReference type="InterPro" id="IPR036249">
    <property type="entry name" value="Thioredoxin-like_sf"/>
</dbReference>
<dbReference type="STRING" id="83767.SAMN05660652_00894"/>
<reference evidence="2 3" key="1">
    <citation type="submission" date="2016-10" db="EMBL/GenBank/DDBJ databases">
        <authorList>
            <person name="de Groot N.N."/>
        </authorList>
    </citation>
    <scope>NUCLEOTIDE SEQUENCE [LARGE SCALE GENOMIC DNA]</scope>
    <source>
        <strain evidence="2 3">DSM 5885</strain>
    </source>
</reference>
<dbReference type="Proteomes" id="UP000198607">
    <property type="component" value="Unassembled WGS sequence"/>
</dbReference>
<dbReference type="EMBL" id="FNCY01000002">
    <property type="protein sequence ID" value="SDG91435.1"/>
    <property type="molecule type" value="Genomic_DNA"/>
</dbReference>
<evidence type="ECO:0000259" key="1">
    <source>
        <dbReference type="PROSITE" id="PS51352"/>
    </source>
</evidence>
<dbReference type="AlphaFoldDB" id="A0A1G7Y4Q8"/>
<dbReference type="OrthoDB" id="215495at2"/>
<dbReference type="CDD" id="cd02947">
    <property type="entry name" value="TRX_family"/>
    <property type="match status" value="1"/>
</dbReference>
<dbReference type="Pfam" id="PF00085">
    <property type="entry name" value="Thioredoxin"/>
    <property type="match status" value="1"/>
</dbReference>
<name>A0A1G7Y4Q8_9RHOO</name>
<protein>
    <submittedName>
        <fullName evidence="2">Thioredoxin 1</fullName>
    </submittedName>
</protein>
<evidence type="ECO:0000313" key="3">
    <source>
        <dbReference type="Proteomes" id="UP000198607"/>
    </source>
</evidence>
<dbReference type="PROSITE" id="PS51352">
    <property type="entry name" value="THIOREDOXIN_2"/>
    <property type="match status" value="1"/>
</dbReference>
<dbReference type="InterPro" id="IPR013766">
    <property type="entry name" value="Thioredoxin_domain"/>
</dbReference>
<feature type="domain" description="Thioredoxin" evidence="1">
    <location>
        <begin position="1"/>
        <end position="108"/>
    </location>
</feature>
<sequence length="109" mass="11859">MGLNATFVAVEPVRSEIDALAGATLLEFGAPWCEHCQAAQPLIAEAFTGFPGVRHIRVEDGKGRPLGRSFTVKLWPSLIFLRDGKEVERLVRPHDAESIRAALARIAAP</sequence>
<organism evidence="2 3">
    <name type="scientific">Propionivibrio dicarboxylicus</name>
    <dbReference type="NCBI Taxonomy" id="83767"/>
    <lineage>
        <taxon>Bacteria</taxon>
        <taxon>Pseudomonadati</taxon>
        <taxon>Pseudomonadota</taxon>
        <taxon>Betaproteobacteria</taxon>
        <taxon>Rhodocyclales</taxon>
        <taxon>Rhodocyclaceae</taxon>
        <taxon>Propionivibrio</taxon>
    </lineage>
</organism>